<protein>
    <submittedName>
        <fullName evidence="2">Putative membrane protein YGL010W</fullName>
    </submittedName>
</protein>
<dbReference type="PANTHER" id="PTHR28026:SF9">
    <property type="entry name" value="2-HYDROXY-PALMITIC ACID DIOXYGENASE MPO1"/>
    <property type="match status" value="1"/>
</dbReference>
<feature type="transmembrane region" description="Helical" evidence="1">
    <location>
        <begin position="42"/>
        <end position="67"/>
    </location>
</feature>
<feature type="transmembrane region" description="Helical" evidence="1">
    <location>
        <begin position="73"/>
        <end position="92"/>
    </location>
</feature>
<keyword evidence="1" id="KW-1133">Transmembrane helix</keyword>
<reference evidence="2 3" key="1">
    <citation type="submission" date="2019-06" db="EMBL/GenBank/DDBJ databases">
        <title>Genomic Encyclopedia of Type Strains, Phase IV (KMG-V): Genome sequencing to study the core and pangenomes of soil and plant-associated prokaryotes.</title>
        <authorList>
            <person name="Whitman W."/>
        </authorList>
    </citation>
    <scope>NUCLEOTIDE SEQUENCE [LARGE SCALE GENOMIC DNA]</scope>
    <source>
        <strain evidence="2 3">BR 510</strain>
    </source>
</reference>
<dbReference type="OrthoDB" id="5515308at2"/>
<feature type="transmembrane region" description="Helical" evidence="1">
    <location>
        <begin position="18"/>
        <end position="35"/>
    </location>
</feature>
<dbReference type="Pfam" id="PF06127">
    <property type="entry name" value="Mpo1-like"/>
    <property type="match status" value="1"/>
</dbReference>
<dbReference type="GO" id="GO:0046521">
    <property type="term" value="P:sphingoid catabolic process"/>
    <property type="evidence" value="ECO:0007669"/>
    <property type="project" value="TreeGrafter"/>
</dbReference>
<evidence type="ECO:0000256" key="1">
    <source>
        <dbReference type="SAM" id="Phobius"/>
    </source>
</evidence>
<evidence type="ECO:0000313" key="2">
    <source>
        <dbReference type="EMBL" id="TWA88948.1"/>
    </source>
</evidence>
<keyword evidence="3" id="KW-1185">Reference proteome</keyword>
<proteinExistence type="predicted"/>
<feature type="transmembrane region" description="Helical" evidence="1">
    <location>
        <begin position="99"/>
        <end position="122"/>
    </location>
</feature>
<keyword evidence="1" id="KW-0812">Transmembrane</keyword>
<comment type="caution">
    <text evidence="2">The sequence shown here is derived from an EMBL/GenBank/DDBJ whole genome shotgun (WGS) entry which is preliminary data.</text>
</comment>
<dbReference type="Proteomes" id="UP000319949">
    <property type="component" value="Unassembled WGS sequence"/>
</dbReference>
<feature type="transmembrane region" description="Helical" evidence="1">
    <location>
        <begin position="134"/>
        <end position="153"/>
    </location>
</feature>
<dbReference type="EMBL" id="VITK01000023">
    <property type="protein sequence ID" value="TWA88948.1"/>
    <property type="molecule type" value="Genomic_DNA"/>
</dbReference>
<dbReference type="InterPro" id="IPR009305">
    <property type="entry name" value="Mpo1-like"/>
</dbReference>
<dbReference type="GO" id="GO:0016020">
    <property type="term" value="C:membrane"/>
    <property type="evidence" value="ECO:0007669"/>
    <property type="project" value="GOC"/>
</dbReference>
<name>A0A560CVR1_9BRAD</name>
<dbReference type="STRING" id="1803665.GCA_001641335_02613"/>
<evidence type="ECO:0000313" key="3">
    <source>
        <dbReference type="Proteomes" id="UP000319949"/>
    </source>
</evidence>
<sequence>MNSYFRRLLADYAEYHRAPWNCAMHVLGILSLFLASNLPLGLWFITVLGVQISMATMALTPALIFWLALDFELGAVIVGVAIALLAVATMILNHLTTVGMWSLTAVLILIGVSSLIIGHLIFEHRRPAAVDHPIHLLVGPMFVTAKLVVALGFRPDLRIIIGKPRQASPR</sequence>
<gene>
    <name evidence="2" type="ORF">FBZ96_1238</name>
</gene>
<dbReference type="AlphaFoldDB" id="A0A560CVR1"/>
<organism evidence="2 3">
    <name type="scientific">Bradyrhizobium stylosanthis</name>
    <dbReference type="NCBI Taxonomy" id="1803665"/>
    <lineage>
        <taxon>Bacteria</taxon>
        <taxon>Pseudomonadati</taxon>
        <taxon>Pseudomonadota</taxon>
        <taxon>Alphaproteobacteria</taxon>
        <taxon>Hyphomicrobiales</taxon>
        <taxon>Nitrobacteraceae</taxon>
        <taxon>Bradyrhizobium</taxon>
    </lineage>
</organism>
<dbReference type="PANTHER" id="PTHR28026">
    <property type="entry name" value="DUF962 DOMAIN PROTEIN (AFU_ORTHOLOGUE AFUA_8G05310)"/>
    <property type="match status" value="1"/>
</dbReference>
<keyword evidence="1" id="KW-0472">Membrane</keyword>
<accession>A0A560CVR1</accession>
<dbReference type="RefSeq" id="WP_145670342.1">
    <property type="nucleotide sequence ID" value="NZ_LVEM01000014.1"/>
</dbReference>